<reference evidence="14" key="1">
    <citation type="journal article" date="2012" name="Nature">
        <title>The tomato genome sequence provides insights into fleshy fruit evolution.</title>
        <authorList>
            <consortium name="Tomato Genome Consortium"/>
        </authorList>
    </citation>
    <scope>NUCLEOTIDE SEQUENCE [LARGE SCALE GENOMIC DNA]</scope>
    <source>
        <strain evidence="14">cv. Heinz 1706</strain>
    </source>
</reference>
<evidence type="ECO:0000256" key="1">
    <source>
        <dbReference type="ARBA" id="ARBA00004275"/>
    </source>
</evidence>
<dbReference type="InterPro" id="IPR036188">
    <property type="entry name" value="FAD/NAD-bd_sf"/>
</dbReference>
<dbReference type="Gramene" id="Solyc11g006550.2.1">
    <property type="protein sequence ID" value="Solyc11g006550.2.1"/>
    <property type="gene ID" value="Solyc11g006550.2"/>
</dbReference>
<evidence type="ECO:0000256" key="2">
    <source>
        <dbReference type="ARBA" id="ARBA00004831"/>
    </source>
</evidence>
<dbReference type="UniPathway" id="UPA00394">
    <property type="reaction ID" value="UER00650"/>
</dbReference>
<evidence type="ECO:0000256" key="3">
    <source>
        <dbReference type="ARBA" id="ARBA00006442"/>
    </source>
</evidence>
<evidence type="ECO:0000313" key="15">
    <source>
        <dbReference type="Proteomes" id="UP000004994"/>
    </source>
</evidence>
<dbReference type="Gene3D" id="3.10.270.10">
    <property type="entry name" value="Urate Oxidase"/>
    <property type="match status" value="1"/>
</dbReference>
<comment type="similarity">
    <text evidence="4">Belongs to the uricase family.</text>
</comment>
<dbReference type="EnsemblPlants" id="Solyc11g006550.2.1">
    <property type="protein sequence ID" value="Solyc11g006550.2.1"/>
    <property type="gene ID" value="Solyc11g006550.2"/>
</dbReference>
<dbReference type="FunFam" id="3.10.270.10:FF:000001">
    <property type="entry name" value="Uricase"/>
    <property type="match status" value="1"/>
</dbReference>
<dbReference type="InParanoid" id="A0A3Q7IPN0"/>
<comment type="function">
    <text evidence="12">Putative FAD-dependent oxidoreductase.</text>
</comment>
<dbReference type="InterPro" id="IPR002042">
    <property type="entry name" value="Uricase"/>
</dbReference>
<evidence type="ECO:0000256" key="6">
    <source>
        <dbReference type="ARBA" id="ARBA00022630"/>
    </source>
</evidence>
<proteinExistence type="inferred from homology"/>
<reference evidence="14" key="2">
    <citation type="submission" date="2019-01" db="UniProtKB">
        <authorList>
            <consortium name="EnsemblPlants"/>
        </authorList>
    </citation>
    <scope>IDENTIFICATION</scope>
    <source>
        <strain evidence="14">cv. Heinz 1706</strain>
    </source>
</reference>
<dbReference type="AlphaFoldDB" id="A0A3Q7IPN0"/>
<comment type="subcellular location">
    <subcellularLocation>
        <location evidence="1">Peroxisome</location>
    </subcellularLocation>
</comment>
<protein>
    <recommendedName>
        <fullName evidence="5">factor independent urate hydroxylase</fullName>
        <ecNumber evidence="5">1.7.3.3</ecNumber>
    </recommendedName>
    <alternativeName>
        <fullName evidence="11">Urate oxidase</fullName>
    </alternativeName>
</protein>
<dbReference type="GO" id="GO:0050660">
    <property type="term" value="F:flavin adenine dinucleotide binding"/>
    <property type="evidence" value="ECO:0000318"/>
    <property type="project" value="GO_Central"/>
</dbReference>
<dbReference type="GO" id="GO:0004846">
    <property type="term" value="F:urate oxidase activity"/>
    <property type="evidence" value="ECO:0007669"/>
    <property type="project" value="UniProtKB-EC"/>
</dbReference>
<keyword evidence="6" id="KW-0285">Flavoprotein</keyword>
<dbReference type="PANTHER" id="PTHR43735:SF3">
    <property type="entry name" value="FERROPTOSIS SUPPRESSOR PROTEIN 1"/>
    <property type="match status" value="1"/>
</dbReference>
<dbReference type="PRINTS" id="PR00093">
    <property type="entry name" value="URICASE"/>
</dbReference>
<evidence type="ECO:0000256" key="11">
    <source>
        <dbReference type="ARBA" id="ARBA00031317"/>
    </source>
</evidence>
<comment type="pathway">
    <text evidence="2">Purine metabolism; urate degradation; (S)-allantoin from urate: step 1/3.</text>
</comment>
<comment type="similarity">
    <text evidence="3">Belongs to the FAD-dependent oxidoreductase family.</text>
</comment>
<dbReference type="GO" id="GO:0006144">
    <property type="term" value="P:purine nucleobase metabolic process"/>
    <property type="evidence" value="ECO:0007669"/>
    <property type="project" value="UniProtKB-KW"/>
</dbReference>
<evidence type="ECO:0000259" key="13">
    <source>
        <dbReference type="Pfam" id="PF07992"/>
    </source>
</evidence>
<dbReference type="SUPFAM" id="SSF51905">
    <property type="entry name" value="FAD/NAD(P)-binding domain"/>
    <property type="match status" value="2"/>
</dbReference>
<dbReference type="Pfam" id="PF01014">
    <property type="entry name" value="Uricase"/>
    <property type="match status" value="2"/>
</dbReference>
<dbReference type="FunFam" id="3.50.50.100:FF:000006">
    <property type="entry name" value="apoptosis-inducing factor 2"/>
    <property type="match status" value="1"/>
</dbReference>
<dbReference type="PaxDb" id="4081-Solyc11g006540.1.1"/>
<evidence type="ECO:0000256" key="10">
    <source>
        <dbReference type="ARBA" id="ARBA00023140"/>
    </source>
</evidence>
<dbReference type="EC" id="1.7.3.3" evidence="5"/>
<evidence type="ECO:0000256" key="9">
    <source>
        <dbReference type="ARBA" id="ARBA00023002"/>
    </source>
</evidence>
<organism evidence="14">
    <name type="scientific">Solanum lycopersicum</name>
    <name type="common">Tomato</name>
    <name type="synonym">Lycopersicon esculentum</name>
    <dbReference type="NCBI Taxonomy" id="4081"/>
    <lineage>
        <taxon>Eukaryota</taxon>
        <taxon>Viridiplantae</taxon>
        <taxon>Streptophyta</taxon>
        <taxon>Embryophyta</taxon>
        <taxon>Tracheophyta</taxon>
        <taxon>Spermatophyta</taxon>
        <taxon>Magnoliopsida</taxon>
        <taxon>eudicotyledons</taxon>
        <taxon>Gunneridae</taxon>
        <taxon>Pentapetalae</taxon>
        <taxon>asterids</taxon>
        <taxon>lamiids</taxon>
        <taxon>Solanales</taxon>
        <taxon>Solanaceae</taxon>
        <taxon>Solanoideae</taxon>
        <taxon>Solaneae</taxon>
        <taxon>Solanum</taxon>
        <taxon>Solanum subgen. Lycopersicon</taxon>
    </lineage>
</organism>
<keyword evidence="15" id="KW-1185">Reference proteome</keyword>
<dbReference type="GO" id="GO:0019628">
    <property type="term" value="P:urate catabolic process"/>
    <property type="evidence" value="ECO:0007669"/>
    <property type="project" value="UniProtKB-UniPathway"/>
</dbReference>
<dbReference type="Gene3D" id="3.50.50.100">
    <property type="match status" value="1"/>
</dbReference>
<keyword evidence="8" id="KW-0274">FAD</keyword>
<evidence type="ECO:0000256" key="7">
    <source>
        <dbReference type="ARBA" id="ARBA00022631"/>
    </source>
</evidence>
<keyword evidence="9" id="KW-0560">Oxidoreductase</keyword>
<evidence type="ECO:0000256" key="4">
    <source>
        <dbReference type="ARBA" id="ARBA00009760"/>
    </source>
</evidence>
<evidence type="ECO:0000313" key="14">
    <source>
        <dbReference type="EnsemblPlants" id="Solyc11g006550.2.1"/>
    </source>
</evidence>
<dbReference type="STRING" id="4081.A0A3Q7IPN0"/>
<accession>A0A3Q7IPN0</accession>
<dbReference type="SUPFAM" id="SSF55620">
    <property type="entry name" value="Tetrahydrobiopterin biosynthesis enzymes-like"/>
    <property type="match status" value="2"/>
</dbReference>
<dbReference type="GO" id="GO:0004174">
    <property type="term" value="F:electron-transferring-flavoprotein dehydrogenase activity"/>
    <property type="evidence" value="ECO:0000318"/>
    <property type="project" value="GO_Central"/>
</dbReference>
<evidence type="ECO:0000256" key="8">
    <source>
        <dbReference type="ARBA" id="ARBA00022827"/>
    </source>
</evidence>
<dbReference type="Proteomes" id="UP000004994">
    <property type="component" value="Chromosome 11"/>
</dbReference>
<evidence type="ECO:0000256" key="5">
    <source>
        <dbReference type="ARBA" id="ARBA00012598"/>
    </source>
</evidence>
<dbReference type="GO" id="GO:0005777">
    <property type="term" value="C:peroxisome"/>
    <property type="evidence" value="ECO:0007669"/>
    <property type="project" value="UniProtKB-SubCell"/>
</dbReference>
<name>A0A3Q7IPN0_SOLLC</name>
<dbReference type="Pfam" id="PF07992">
    <property type="entry name" value="Pyr_redox_2"/>
    <property type="match status" value="1"/>
</dbReference>
<dbReference type="InterPro" id="IPR023753">
    <property type="entry name" value="FAD/NAD-binding_dom"/>
</dbReference>
<keyword evidence="10" id="KW-0576">Peroxisome</keyword>
<dbReference type="CDD" id="cd00445">
    <property type="entry name" value="Uricase"/>
    <property type="match status" value="1"/>
</dbReference>
<evidence type="ECO:0000256" key="12">
    <source>
        <dbReference type="ARBA" id="ARBA00057036"/>
    </source>
</evidence>
<keyword evidence="7" id="KW-0659">Purine metabolism</keyword>
<sequence length="627" mass="69554">MAELRGLKLEQRHGKSRVRVARVWRDRDGKHHFAEWSVNISLISDCLPAYVSGDNSDIVATDTMKNTVYAKAKECSEKLSAEDFAIVLAKHFTSFYQQVTAAIVNIVEKPWERISIKGQQHEHGFKLGSERHTTEVMVDKSGTLHLTSGIEGLSILKTTKSGFEGFIRDRYTMLPETRERMMATEVTASWRYSFESLSSLPLKPLYFTDRCIDVKEVLLNTFFGPSKEGVYSPSVQATLYEMAKAVLGRSPDISFIQLKMPNIHFLPVNLPSKDKPDIVKFADDVYLPTDEPHGTIQATLSRLTKEYYEITWASLRCMVEPEFAKRSVISHAEYLPHAKIIPSAAVDITDTYVLTKQGSRIAYDYLVVATGHTQSGFETRTEKISQYQAEYEKIKAADSILIVGGGPTGVELAAEIVADFPAKKVTLVHRGSRLLEFIGESASKKALNWLTSKKVEVILEQSVLVNSQSDGVYRTSGGETIVADCYFLCTGTLFGSVWLKQTILKDSLDSRGKVMVDSNLRIKARKNIFAIGDITDVPELKQGYLAQEHAKVVAKNITSLIKGVEDDHKLAVYKPATKALAIVSLGRKDAVAQFPCLSIAGRIPGMIKSGDLFVGKTRKGLGLQPSV</sequence>
<dbReference type="GO" id="GO:0005737">
    <property type="term" value="C:cytoplasm"/>
    <property type="evidence" value="ECO:0000318"/>
    <property type="project" value="GO_Central"/>
</dbReference>
<dbReference type="PANTHER" id="PTHR43735">
    <property type="entry name" value="APOPTOSIS-INDUCING FACTOR 1"/>
    <property type="match status" value="1"/>
</dbReference>
<dbReference type="NCBIfam" id="TIGR03383">
    <property type="entry name" value="urate_oxi"/>
    <property type="match status" value="1"/>
</dbReference>
<feature type="domain" description="FAD/NAD(P)-binding" evidence="13">
    <location>
        <begin position="352"/>
        <end position="540"/>
    </location>
</feature>